<evidence type="ECO:0000259" key="7">
    <source>
        <dbReference type="PROSITE" id="PS50166"/>
    </source>
</evidence>
<feature type="domain" description="Importin N-terminal" evidence="7">
    <location>
        <begin position="26"/>
        <end position="105"/>
    </location>
</feature>
<evidence type="ECO:0000256" key="2">
    <source>
        <dbReference type="ARBA" id="ARBA00007991"/>
    </source>
</evidence>
<dbReference type="InterPro" id="IPR011989">
    <property type="entry name" value="ARM-like"/>
</dbReference>
<protein>
    <submittedName>
        <fullName evidence="8">Importin subunit beta-5</fullName>
    </submittedName>
</protein>
<dbReference type="InterPro" id="IPR016024">
    <property type="entry name" value="ARM-type_fold"/>
</dbReference>
<dbReference type="SUPFAM" id="SSF48371">
    <property type="entry name" value="ARM repeat"/>
    <property type="match status" value="1"/>
</dbReference>
<evidence type="ECO:0000256" key="3">
    <source>
        <dbReference type="ARBA" id="ARBA00022448"/>
    </source>
</evidence>
<evidence type="ECO:0000256" key="6">
    <source>
        <dbReference type="SAM" id="MobiDB-lite"/>
    </source>
</evidence>
<dbReference type="InterPro" id="IPR056840">
    <property type="entry name" value="HEAT_IPO9_central"/>
</dbReference>
<dbReference type="Gene3D" id="1.25.10.10">
    <property type="entry name" value="Leucine-rich Repeat Variant"/>
    <property type="match status" value="1"/>
</dbReference>
<proteinExistence type="inferred from homology"/>
<reference evidence="8 9" key="1">
    <citation type="submission" date="2024-01" db="EMBL/GenBank/DDBJ databases">
        <authorList>
            <consortium name="Genoscope - CEA"/>
            <person name="William W."/>
        </authorList>
    </citation>
    <scope>NUCLEOTIDE SEQUENCE [LARGE SCALE GENOMIC DNA]</scope>
    <source>
        <strain evidence="8 9">29B2s-10</strain>
    </source>
</reference>
<accession>A0ABP0EK24</accession>
<keyword evidence="9" id="KW-1185">Reference proteome</keyword>
<dbReference type="SMART" id="SM00913">
    <property type="entry name" value="IBN_N"/>
    <property type="match status" value="1"/>
</dbReference>
<dbReference type="InterPro" id="IPR058669">
    <property type="entry name" value="TPR_IPO7/11-like"/>
</dbReference>
<evidence type="ECO:0000313" key="9">
    <source>
        <dbReference type="Proteomes" id="UP001497600"/>
    </source>
</evidence>
<evidence type="ECO:0000256" key="4">
    <source>
        <dbReference type="ARBA" id="ARBA00022927"/>
    </source>
</evidence>
<comment type="similarity">
    <text evidence="2">Belongs to the importin beta family.</text>
</comment>
<dbReference type="Pfam" id="PF25018">
    <property type="entry name" value="HEAT_IPO9_c"/>
    <property type="match status" value="1"/>
</dbReference>
<evidence type="ECO:0000256" key="1">
    <source>
        <dbReference type="ARBA" id="ARBA00004123"/>
    </source>
</evidence>
<sequence>MQGPQKDILDLVIGQNSPNNNVRTGAELRFNEVVAQDPTAAAYTLIQIAVDEQNFPIDIRQSCLLHLKRCVPKYWSGGFRSFVGPPIQQELKEAIRSNLLQLATSSSSSKIRNGAGYVIVQIAAADFPDEWPNLLNSLYESTTRYDDQLSVIGGLTVLNDLFDDLISEEQFWEGGVGTELINHITQLLGRESLSAETKTHCIILYQNVVNTLQSPEAFATEQRKEAVRHHINESVRIFLILLETSYKQHSVAHTSFELTDLYFRGHLYKILGTFLSNFNKRVDINYKKTLLRLTLQDFNFTSKLYDDVAVSSSKTFNYKTTSDLNEPKETITFMISELLSTLTVLQQSVGIGAHEPGFFNQFIRDLLTCTVLPKDSIEDYELDFNVYVTRITGLSAVNTTRDSVNEFLAELNQADVQEITQRVVEQVTSTSISSSSSSWQLKESYFFVLESVFMNEDAEDLCPNIPLVELMNTFATFISYDTHYLLSSRCFLMLPKFFEKFSSKLKISDFAGSWFIKMIQFIMEHQDRDEEDSEVFRLAKVSVLVCATYYQNLLSLKNVIPQGNASEVQLAIFQIVFSLLEDSEEDTLPVLLEAITVASGISHTDAVKAVLHGQTTVIDLILKISFKAPADIQLTIDAAECLRTILEEISVDDYLKCCESSLPVIFNIIENALTKNVIEYTPELDLALELLGIVIDSATDSTPFPDQIFNFTFPVLQKLLLLCTEDQILQTGGQVFNNLIQKGDRILLEYNDSETNQSGLDIVLAITSKFLSPELSDSAALNSGSIILSVIEKFSSLLGNNFLSQILEATVRRLLIAKEVVTTENLMTVFCKLVLSSPEDMINFLSENIKLPDTQTGELKNGLELVLPIWFSSFEVIRGYEQIKQNTLAIAKLFTLGDSRVESIIVNGDIIPYSGNTIRTRSMEREMPDQYTQISASLKILKLLVSELNFQYQQPDASDYLPEENELGGSEAEDGGDDGWEDMDDIGVPNYEKLKSYVDSDIEDDEHDDQNGSEDLKNILAQFFKMCTTKNLGNFQVYYEQLDDEERKIITENVVFN</sequence>
<keyword evidence="5" id="KW-0539">Nucleus</keyword>
<dbReference type="PROSITE" id="PS50166">
    <property type="entry name" value="IMPORTIN_B_NT"/>
    <property type="match status" value="1"/>
</dbReference>
<feature type="region of interest" description="Disordered" evidence="6">
    <location>
        <begin position="959"/>
        <end position="985"/>
    </location>
</feature>
<dbReference type="Pfam" id="PF25758">
    <property type="entry name" value="TPR_IPO11"/>
    <property type="match status" value="1"/>
</dbReference>
<organism evidence="8 9">
    <name type="scientific">[Candida] anglica</name>
    <dbReference type="NCBI Taxonomy" id="148631"/>
    <lineage>
        <taxon>Eukaryota</taxon>
        <taxon>Fungi</taxon>
        <taxon>Dikarya</taxon>
        <taxon>Ascomycota</taxon>
        <taxon>Saccharomycotina</taxon>
        <taxon>Pichiomycetes</taxon>
        <taxon>Debaryomycetaceae</taxon>
        <taxon>Kurtzmaniella</taxon>
    </lineage>
</organism>
<dbReference type="PANTHER" id="PTHR10997">
    <property type="entry name" value="IMPORTIN-7, 8, 11"/>
    <property type="match status" value="1"/>
</dbReference>
<dbReference type="InterPro" id="IPR001494">
    <property type="entry name" value="Importin-beta_N"/>
</dbReference>
<dbReference type="EMBL" id="OZ004260">
    <property type="protein sequence ID" value="CAK7920995.1"/>
    <property type="molecule type" value="Genomic_DNA"/>
</dbReference>
<dbReference type="Pfam" id="PF03810">
    <property type="entry name" value="IBN_N"/>
    <property type="match status" value="1"/>
</dbReference>
<dbReference type="Proteomes" id="UP001497600">
    <property type="component" value="Chromosome H"/>
</dbReference>
<comment type="subcellular location">
    <subcellularLocation>
        <location evidence="1">Nucleus</location>
    </subcellularLocation>
</comment>
<keyword evidence="4" id="KW-0653">Protein transport</keyword>
<evidence type="ECO:0000256" key="5">
    <source>
        <dbReference type="ARBA" id="ARBA00023242"/>
    </source>
</evidence>
<gene>
    <name evidence="8" type="primary">KAP114</name>
    <name evidence="8" type="ORF">CAAN4_H08900</name>
</gene>
<feature type="compositionally biased region" description="Acidic residues" evidence="6">
    <location>
        <begin position="961"/>
        <end position="985"/>
    </location>
</feature>
<evidence type="ECO:0000313" key="8">
    <source>
        <dbReference type="EMBL" id="CAK7920995.1"/>
    </source>
</evidence>
<dbReference type="PANTHER" id="PTHR10997:SF9">
    <property type="entry name" value="IMPORTIN-9"/>
    <property type="match status" value="1"/>
</dbReference>
<keyword evidence="3" id="KW-0813">Transport</keyword>
<name>A0ABP0EK24_9ASCO</name>